<proteinExistence type="predicted"/>
<comment type="caution">
    <text evidence="1">The sequence shown here is derived from an EMBL/GenBank/DDBJ whole genome shotgun (WGS) entry which is preliminary data.</text>
</comment>
<name>A0A7W3TCC3_9ACTN</name>
<sequence length="70" mass="7126">MGRQGHSWLSKMELCSDRVALVEGGATGSTGALSGVRRPVVTQLVGELMELASSPGAGLTALVGRCGLRS</sequence>
<protein>
    <submittedName>
        <fullName evidence="1">Uncharacterized protein</fullName>
    </submittedName>
</protein>
<keyword evidence="2" id="KW-1185">Reference proteome</keyword>
<organism evidence="1 2">
    <name type="scientific">Streptomyces alkaliphilus</name>
    <dbReference type="NCBI Taxonomy" id="1472722"/>
    <lineage>
        <taxon>Bacteria</taxon>
        <taxon>Bacillati</taxon>
        <taxon>Actinomycetota</taxon>
        <taxon>Actinomycetes</taxon>
        <taxon>Kitasatosporales</taxon>
        <taxon>Streptomycetaceae</taxon>
        <taxon>Streptomyces</taxon>
    </lineage>
</organism>
<reference evidence="2" key="1">
    <citation type="submission" date="2019-10" db="EMBL/GenBank/DDBJ databases">
        <title>Streptomyces sp. nov., a novel actinobacterium isolated from alkaline environment.</title>
        <authorList>
            <person name="Golinska P."/>
        </authorList>
    </citation>
    <scope>NUCLEOTIDE SEQUENCE [LARGE SCALE GENOMIC DNA]</scope>
    <source>
        <strain evidence="2">DSM 42118</strain>
    </source>
</reference>
<gene>
    <name evidence="1" type="ORF">FNQ90_09110</name>
</gene>
<accession>A0A7W3TCC3</accession>
<dbReference type="EMBL" id="VKHT01000203">
    <property type="protein sequence ID" value="MBB0244259.1"/>
    <property type="molecule type" value="Genomic_DNA"/>
</dbReference>
<dbReference type="Proteomes" id="UP000538929">
    <property type="component" value="Unassembled WGS sequence"/>
</dbReference>
<evidence type="ECO:0000313" key="1">
    <source>
        <dbReference type="EMBL" id="MBB0244259.1"/>
    </source>
</evidence>
<evidence type="ECO:0000313" key="2">
    <source>
        <dbReference type="Proteomes" id="UP000538929"/>
    </source>
</evidence>
<dbReference type="AlphaFoldDB" id="A0A7W3TCC3"/>